<keyword evidence="3" id="KW-1185">Reference proteome</keyword>
<comment type="caution">
    <text evidence="2">The sequence shown here is derived from an EMBL/GenBank/DDBJ whole genome shotgun (WGS) entry which is preliminary data.</text>
</comment>
<name>A0ABS0J127_9BACT</name>
<keyword evidence="1" id="KW-1133">Transmembrane helix</keyword>
<protein>
    <recommendedName>
        <fullName evidence="4">Outer-membrane lipoprotein LolB</fullName>
    </recommendedName>
</protein>
<dbReference type="Proteomes" id="UP001194469">
    <property type="component" value="Unassembled WGS sequence"/>
</dbReference>
<evidence type="ECO:0008006" key="4">
    <source>
        <dbReference type="Google" id="ProtNLM"/>
    </source>
</evidence>
<keyword evidence="1" id="KW-0812">Transmembrane</keyword>
<dbReference type="EMBL" id="VRYY01000076">
    <property type="protein sequence ID" value="MBG3876109.1"/>
    <property type="molecule type" value="Genomic_DNA"/>
</dbReference>
<evidence type="ECO:0000313" key="3">
    <source>
        <dbReference type="Proteomes" id="UP001194469"/>
    </source>
</evidence>
<proteinExistence type="predicted"/>
<organism evidence="2 3">
    <name type="scientific">Nitratidesulfovibrio oxamicus</name>
    <dbReference type="NCBI Taxonomy" id="32016"/>
    <lineage>
        <taxon>Bacteria</taxon>
        <taxon>Pseudomonadati</taxon>
        <taxon>Thermodesulfobacteriota</taxon>
        <taxon>Desulfovibrionia</taxon>
        <taxon>Desulfovibrionales</taxon>
        <taxon>Desulfovibrionaceae</taxon>
        <taxon>Nitratidesulfovibrio</taxon>
    </lineage>
</organism>
<keyword evidence="1" id="KW-0472">Membrane</keyword>
<evidence type="ECO:0000313" key="2">
    <source>
        <dbReference type="EMBL" id="MBG3876109.1"/>
    </source>
</evidence>
<gene>
    <name evidence="2" type="ORF">FVW20_03470</name>
</gene>
<sequence length="298" mass="32584">MNKATGVTKANGAHDTDVRRRVWSLPVAALPVFILLVMAALLQGCATRVPPGVPATAEQADAAWHAYRSWAQTNDADAGPFRVNASLRYKTGEHEGNRVVALLWSNGDVPLRLDIMAGIGATVARIREDDTTFLAYAPNENRAYYHSGDMNQGGRALLSFGVPVPFSVPDLANLLNGRFSRVFDDARTDARLVADGGIAYTLPRGRVRGMLELSPEGLPRHWTDTPPGEKQAGWDMRIDYDEAVPPLPRKITITHAKGYSAILLVKERERPQAFSGEQLGLELPEGTEVLPLREGARR</sequence>
<accession>A0ABS0J127</accession>
<feature type="transmembrane region" description="Helical" evidence="1">
    <location>
        <begin position="21"/>
        <end position="42"/>
    </location>
</feature>
<evidence type="ECO:0000256" key="1">
    <source>
        <dbReference type="SAM" id="Phobius"/>
    </source>
</evidence>
<reference evidence="2 3" key="1">
    <citation type="submission" date="2019-08" db="EMBL/GenBank/DDBJ databases">
        <authorList>
            <person name="Luo N."/>
        </authorList>
    </citation>
    <scope>NUCLEOTIDE SEQUENCE [LARGE SCALE GENOMIC DNA]</scope>
    <source>
        <strain evidence="2 3">NCIMB 9442</strain>
    </source>
</reference>